<dbReference type="Proteomes" id="UP000070195">
    <property type="component" value="Unassembled WGS sequence"/>
</dbReference>
<dbReference type="AlphaFoldDB" id="A0A133UCI7"/>
<evidence type="ECO:0000313" key="2">
    <source>
        <dbReference type="Proteomes" id="UP000070195"/>
    </source>
</evidence>
<gene>
    <name evidence="1" type="ORF">AKJ63_00425</name>
</gene>
<proteinExistence type="predicted"/>
<dbReference type="EMBL" id="LHXM01000006">
    <property type="protein sequence ID" value="KXA91905.1"/>
    <property type="molecule type" value="Genomic_DNA"/>
</dbReference>
<protein>
    <submittedName>
        <fullName evidence="1">Uncharacterized protein</fullName>
    </submittedName>
</protein>
<keyword evidence="2" id="KW-1185">Reference proteome</keyword>
<evidence type="ECO:0000313" key="1">
    <source>
        <dbReference type="EMBL" id="KXA91905.1"/>
    </source>
</evidence>
<comment type="caution">
    <text evidence="1">The sequence shown here is derived from an EMBL/GenBank/DDBJ whole genome shotgun (WGS) entry which is preliminary data.</text>
</comment>
<accession>A0A133UCI7</accession>
<sequence>MGASRFPPLLPLVNFFSGLTGVCLFGFLSLLVEAEAADVGVGTYSFEFFSALFRDFAYLGMYTPFSFENTV</sequence>
<reference evidence="1 2" key="1">
    <citation type="journal article" date="2016" name="Sci. Rep.">
        <title>Metabolic traits of an uncultured archaeal lineage -MSBL1- from brine pools of the Red Sea.</title>
        <authorList>
            <person name="Mwirichia R."/>
            <person name="Alam I."/>
            <person name="Rashid M."/>
            <person name="Vinu M."/>
            <person name="Ba-Alawi W."/>
            <person name="Anthony Kamau A."/>
            <person name="Kamanda Ngugi D."/>
            <person name="Goker M."/>
            <person name="Klenk H.P."/>
            <person name="Bajic V."/>
            <person name="Stingl U."/>
        </authorList>
    </citation>
    <scope>NUCLEOTIDE SEQUENCE [LARGE SCALE GENOMIC DNA]</scope>
    <source>
        <strain evidence="1">SCGC-AAA259D18</strain>
    </source>
</reference>
<name>A0A133UCI7_9EURY</name>
<organism evidence="1 2">
    <name type="scientific">candidate division MSBL1 archaeon SCGC-AAA259D18</name>
    <dbReference type="NCBI Taxonomy" id="1698262"/>
    <lineage>
        <taxon>Archaea</taxon>
        <taxon>Methanobacteriati</taxon>
        <taxon>Methanobacteriota</taxon>
        <taxon>candidate division MSBL1</taxon>
    </lineage>
</organism>